<feature type="domain" description="WSC" evidence="8">
    <location>
        <begin position="136"/>
        <end position="231"/>
    </location>
</feature>
<evidence type="ECO:0000313" key="9">
    <source>
        <dbReference type="EMBL" id="TFL02772.1"/>
    </source>
</evidence>
<protein>
    <submittedName>
        <fullName evidence="9">WSC domain-containing protein</fullName>
    </submittedName>
</protein>
<feature type="signal peptide" evidence="7">
    <location>
        <begin position="1"/>
        <end position="20"/>
    </location>
</feature>
<dbReference type="GO" id="GO:0005886">
    <property type="term" value="C:plasma membrane"/>
    <property type="evidence" value="ECO:0007669"/>
    <property type="project" value="TreeGrafter"/>
</dbReference>
<dbReference type="PANTHER" id="PTHR24269">
    <property type="entry name" value="KREMEN PROTEIN"/>
    <property type="match status" value="1"/>
</dbReference>
<evidence type="ECO:0000256" key="4">
    <source>
        <dbReference type="ARBA" id="ARBA00022989"/>
    </source>
</evidence>
<keyword evidence="5" id="KW-0472">Membrane</keyword>
<evidence type="ECO:0000256" key="7">
    <source>
        <dbReference type="SAM" id="SignalP"/>
    </source>
</evidence>
<gene>
    <name evidence="9" type="ORF">BDV98DRAFT_591603</name>
</gene>
<evidence type="ECO:0000313" key="10">
    <source>
        <dbReference type="Proteomes" id="UP000305067"/>
    </source>
</evidence>
<dbReference type="InterPro" id="IPR002889">
    <property type="entry name" value="WSC_carb-bd"/>
</dbReference>
<dbReference type="Proteomes" id="UP000305067">
    <property type="component" value="Unassembled WGS sequence"/>
</dbReference>
<accession>A0A5C3QLX1</accession>
<dbReference type="EMBL" id="ML178821">
    <property type="protein sequence ID" value="TFL02772.1"/>
    <property type="molecule type" value="Genomic_DNA"/>
</dbReference>
<evidence type="ECO:0000256" key="6">
    <source>
        <dbReference type="ARBA" id="ARBA00023180"/>
    </source>
</evidence>
<proteinExistence type="predicted"/>
<dbReference type="OrthoDB" id="5985073at2759"/>
<comment type="subcellular location">
    <subcellularLocation>
        <location evidence="1">Membrane</location>
        <topology evidence="1">Single-pass membrane protein</topology>
    </subcellularLocation>
</comment>
<reference evidence="9 10" key="1">
    <citation type="journal article" date="2019" name="Nat. Ecol. Evol.">
        <title>Megaphylogeny resolves global patterns of mushroom evolution.</title>
        <authorList>
            <person name="Varga T."/>
            <person name="Krizsan K."/>
            <person name="Foldi C."/>
            <person name="Dima B."/>
            <person name="Sanchez-Garcia M."/>
            <person name="Sanchez-Ramirez S."/>
            <person name="Szollosi G.J."/>
            <person name="Szarkandi J.G."/>
            <person name="Papp V."/>
            <person name="Albert L."/>
            <person name="Andreopoulos W."/>
            <person name="Angelini C."/>
            <person name="Antonin V."/>
            <person name="Barry K.W."/>
            <person name="Bougher N.L."/>
            <person name="Buchanan P."/>
            <person name="Buyck B."/>
            <person name="Bense V."/>
            <person name="Catcheside P."/>
            <person name="Chovatia M."/>
            <person name="Cooper J."/>
            <person name="Damon W."/>
            <person name="Desjardin D."/>
            <person name="Finy P."/>
            <person name="Geml J."/>
            <person name="Haridas S."/>
            <person name="Hughes K."/>
            <person name="Justo A."/>
            <person name="Karasinski D."/>
            <person name="Kautmanova I."/>
            <person name="Kiss B."/>
            <person name="Kocsube S."/>
            <person name="Kotiranta H."/>
            <person name="LaButti K.M."/>
            <person name="Lechner B.E."/>
            <person name="Liimatainen K."/>
            <person name="Lipzen A."/>
            <person name="Lukacs Z."/>
            <person name="Mihaltcheva S."/>
            <person name="Morgado L.N."/>
            <person name="Niskanen T."/>
            <person name="Noordeloos M.E."/>
            <person name="Ohm R.A."/>
            <person name="Ortiz-Santana B."/>
            <person name="Ovrebo C."/>
            <person name="Racz N."/>
            <person name="Riley R."/>
            <person name="Savchenko A."/>
            <person name="Shiryaev A."/>
            <person name="Soop K."/>
            <person name="Spirin V."/>
            <person name="Szebenyi C."/>
            <person name="Tomsovsky M."/>
            <person name="Tulloss R.E."/>
            <person name="Uehling J."/>
            <person name="Grigoriev I.V."/>
            <person name="Vagvolgyi C."/>
            <person name="Papp T."/>
            <person name="Martin F.M."/>
            <person name="Miettinen O."/>
            <person name="Hibbett D.S."/>
            <person name="Nagy L.G."/>
        </authorList>
    </citation>
    <scope>NUCLEOTIDE SEQUENCE [LARGE SCALE GENOMIC DNA]</scope>
    <source>
        <strain evidence="9 10">CBS 309.79</strain>
    </source>
</reference>
<dbReference type="PROSITE" id="PS51212">
    <property type="entry name" value="WSC"/>
    <property type="match status" value="2"/>
</dbReference>
<evidence type="ECO:0000256" key="3">
    <source>
        <dbReference type="ARBA" id="ARBA00022729"/>
    </source>
</evidence>
<dbReference type="InterPro" id="IPR051836">
    <property type="entry name" value="Kremen_rcpt"/>
</dbReference>
<dbReference type="AlphaFoldDB" id="A0A5C3QLX1"/>
<evidence type="ECO:0000259" key="8">
    <source>
        <dbReference type="PROSITE" id="PS51212"/>
    </source>
</evidence>
<evidence type="ECO:0000256" key="1">
    <source>
        <dbReference type="ARBA" id="ARBA00004167"/>
    </source>
</evidence>
<keyword evidence="4" id="KW-1133">Transmembrane helix</keyword>
<keyword evidence="2" id="KW-0812">Transmembrane</keyword>
<keyword evidence="6" id="KW-0325">Glycoprotein</keyword>
<sequence length="247" mass="26735">MSRLSLAILLPFAIAQIAFAAKTIPSAWLSKGCYKETTGTRQLPEAYLSAPDMTPEKCHDFCSVYNFHFAGVEYGKECWCGKGISSPLEFDFSLPSKCNMPCAGSSQETCGGPYLIDIYENPAPFAGPFMSTGANGYIFPQCYVDQVSDRVLPVLANDQASPVSVDLCTKACKAKNFPYAGLEYGGECFCGNTKPSPSLKRHYTECAKMACDGNKNEYCGGADRILVYETVSESAWATGGVLVRVTE</sequence>
<feature type="domain" description="WSC" evidence="8">
    <location>
        <begin position="27"/>
        <end position="122"/>
    </location>
</feature>
<keyword evidence="10" id="KW-1185">Reference proteome</keyword>
<organism evidence="9 10">
    <name type="scientific">Pterulicium gracile</name>
    <dbReference type="NCBI Taxonomy" id="1884261"/>
    <lineage>
        <taxon>Eukaryota</taxon>
        <taxon>Fungi</taxon>
        <taxon>Dikarya</taxon>
        <taxon>Basidiomycota</taxon>
        <taxon>Agaricomycotina</taxon>
        <taxon>Agaricomycetes</taxon>
        <taxon>Agaricomycetidae</taxon>
        <taxon>Agaricales</taxon>
        <taxon>Pleurotineae</taxon>
        <taxon>Pterulaceae</taxon>
        <taxon>Pterulicium</taxon>
    </lineage>
</organism>
<keyword evidence="3 7" id="KW-0732">Signal</keyword>
<dbReference type="SMART" id="SM00321">
    <property type="entry name" value="WSC"/>
    <property type="match status" value="2"/>
</dbReference>
<feature type="chain" id="PRO_5023008730" evidence="7">
    <location>
        <begin position="21"/>
        <end position="247"/>
    </location>
</feature>
<dbReference type="PANTHER" id="PTHR24269:SF16">
    <property type="entry name" value="PROTEIN SLG1"/>
    <property type="match status" value="1"/>
</dbReference>
<dbReference type="Pfam" id="PF01822">
    <property type="entry name" value="WSC"/>
    <property type="match status" value="2"/>
</dbReference>
<dbReference type="STRING" id="1884261.A0A5C3QLX1"/>
<evidence type="ECO:0000256" key="2">
    <source>
        <dbReference type="ARBA" id="ARBA00022692"/>
    </source>
</evidence>
<evidence type="ECO:0000256" key="5">
    <source>
        <dbReference type="ARBA" id="ARBA00023136"/>
    </source>
</evidence>
<name>A0A5C3QLX1_9AGAR</name>